<dbReference type="NCBIfam" id="TIGR03292">
    <property type="entry name" value="PhnH_redo"/>
    <property type="match status" value="1"/>
</dbReference>
<keyword evidence="2" id="KW-1185">Reference proteome</keyword>
<proteinExistence type="predicted"/>
<accession>A0A6L8LI77</accession>
<evidence type="ECO:0000313" key="1">
    <source>
        <dbReference type="EMBL" id="MYM55463.1"/>
    </source>
</evidence>
<reference evidence="1 2" key="1">
    <citation type="submission" date="2020-01" db="EMBL/GenBank/DDBJ databases">
        <authorList>
            <person name="Chen S."/>
        </authorList>
    </citation>
    <scope>NUCLEOTIDE SEQUENCE [LARGE SCALE GENOMIC DNA]</scope>
    <source>
        <strain evidence="1 2">GS-10</strain>
    </source>
</reference>
<dbReference type="Pfam" id="PF05845">
    <property type="entry name" value="PhnH"/>
    <property type="match status" value="1"/>
</dbReference>
<keyword evidence="1" id="KW-0456">Lyase</keyword>
<dbReference type="AlphaFoldDB" id="A0A6L8LI77"/>
<evidence type="ECO:0000313" key="2">
    <source>
        <dbReference type="Proteomes" id="UP000479043"/>
    </source>
</evidence>
<dbReference type="RefSeq" id="WP_160973155.1">
    <property type="nucleotide sequence ID" value="NZ_WWEN01000003.1"/>
</dbReference>
<dbReference type="EMBL" id="WWEN01000003">
    <property type="protein sequence ID" value="MYM55463.1"/>
    <property type="molecule type" value="Genomic_DNA"/>
</dbReference>
<dbReference type="PIRSF" id="PIRSF020680">
    <property type="entry name" value="PhnH"/>
    <property type="match status" value="1"/>
</dbReference>
<gene>
    <name evidence="1" type="primary">phnH</name>
    <name evidence="1" type="ORF">GR167_09105</name>
</gene>
<dbReference type="Proteomes" id="UP000479043">
    <property type="component" value="Unassembled WGS sequence"/>
</dbReference>
<sequence length="189" mass="19709">MHATALTGGFAEAPKDAARAFRAVMNVMARPGQIETLTGAEPPAPMSSAAGTLALTLLDGNTPVYLAGALDCKDVRDWITFHTGAPFTGPEHAAFAFGTWDDLLPLTAYPVGNPEYPDRGTTLVVEMSALETAGATLSGPGIKDKAALNLPELAAFQANAMQFPLGLDFFFTSGDRIAALPRSTKVEAA</sequence>
<dbReference type="InterPro" id="IPR008772">
    <property type="entry name" value="Phosphonate_metab_PhnH"/>
</dbReference>
<dbReference type="GO" id="GO:0016829">
    <property type="term" value="F:lyase activity"/>
    <property type="evidence" value="ECO:0007669"/>
    <property type="project" value="UniProtKB-KW"/>
</dbReference>
<dbReference type="GO" id="GO:0019634">
    <property type="term" value="P:organic phosphonate metabolic process"/>
    <property type="evidence" value="ECO:0007669"/>
    <property type="project" value="InterPro"/>
</dbReference>
<name>A0A6L8LI77_9RHOB</name>
<dbReference type="Gene3D" id="3.40.50.11310">
    <property type="entry name" value="Bacterial phosphonate metabolism protein PhnH"/>
    <property type="match status" value="1"/>
</dbReference>
<protein>
    <submittedName>
        <fullName evidence="1">Phosphonate C-P lyase system protein PhnH</fullName>
    </submittedName>
</protein>
<dbReference type="SUPFAM" id="SSF159709">
    <property type="entry name" value="PhnH-like"/>
    <property type="match status" value="1"/>
</dbReference>
<comment type="caution">
    <text evidence="1">The sequence shown here is derived from an EMBL/GenBank/DDBJ whole genome shotgun (WGS) entry which is preliminary data.</text>
</comment>
<dbReference type="InterPro" id="IPR038058">
    <property type="entry name" value="PhnH-like_sp"/>
</dbReference>
<organism evidence="1 2">
    <name type="scientific">Thalassovita mangrovi</name>
    <dbReference type="NCBI Taxonomy" id="2692236"/>
    <lineage>
        <taxon>Bacteria</taxon>
        <taxon>Pseudomonadati</taxon>
        <taxon>Pseudomonadota</taxon>
        <taxon>Alphaproteobacteria</taxon>
        <taxon>Rhodobacterales</taxon>
        <taxon>Roseobacteraceae</taxon>
        <taxon>Thalassovita</taxon>
    </lineage>
</organism>